<protein>
    <submittedName>
        <fullName evidence="1">Uncharacterized protein</fullName>
    </submittedName>
</protein>
<dbReference type="EMBL" id="JADFTS010000009">
    <property type="protein sequence ID" value="KAF9589345.1"/>
    <property type="molecule type" value="Genomic_DNA"/>
</dbReference>
<dbReference type="Pfam" id="PF02992">
    <property type="entry name" value="Transposase_21"/>
    <property type="match status" value="1"/>
</dbReference>
<dbReference type="PANTHER" id="PTHR10775:SF182">
    <property type="entry name" value="TRANSPOSON, EN_SPM-LIKE, TRANSPOSASE-ASSOCIATED DOMAIN PROTEIN-RELATED"/>
    <property type="match status" value="1"/>
</dbReference>
<dbReference type="OrthoDB" id="1933987at2759"/>
<dbReference type="PANTHER" id="PTHR10775">
    <property type="entry name" value="OS08G0208400 PROTEIN"/>
    <property type="match status" value="1"/>
</dbReference>
<dbReference type="AlphaFoldDB" id="A0A835LCE6"/>
<dbReference type="InterPro" id="IPR004242">
    <property type="entry name" value="Transposase_21"/>
</dbReference>
<accession>A0A835LCE6</accession>
<sequence length="509" mass="58826">MECIKIDACPNDCMLYWKYNKPVMDKDNCDICGESRWITTSLECTENGVSSSAKPKKKAAKVLRYFPIKPRLRRLFMCSKTSKDMRWHAEDRMKDGALRHPADSEEWKFFDQRYPSFGLESRNVRLGMASDGFNPFGSLSSIHSTWPVVLVPYNLPPWMCMKQPFLIMSLLIPGPSSPGNNIDVYLQPMIDELKELWEKGVKTYDASSKQNFKMHAAVLWTINDFPAFDNLSGWSTKGQLACLSCHEKTCSKWLQNGKKFCYMGSRKFLPLNHRYRKNKSSFDNNTEMGVAPSPFSGSDVLAQLHGYDQITFGKAECDKVGQKRKRDDNYLPHNWKKISVFFDLSYWKYLCVLHNLDVMHIEKNNGESWLWTLLNLEKKSKDNLKARQDLVLMGMRKSLHPIAKEGNKYYLPLAPYTLSLSEKRKLCQFLKGIKVLHNFSSNISRRVQVKECKIPGLKSHDWHVLVQQLLPVAIRGILPKEVTLVLIELSNFYKQLCSKVLWVARVEPP</sequence>
<dbReference type="Proteomes" id="UP000631114">
    <property type="component" value="Unassembled WGS sequence"/>
</dbReference>
<gene>
    <name evidence="1" type="ORF">IFM89_022825</name>
</gene>
<evidence type="ECO:0000313" key="1">
    <source>
        <dbReference type="EMBL" id="KAF9589345.1"/>
    </source>
</evidence>
<keyword evidence="2" id="KW-1185">Reference proteome</keyword>
<proteinExistence type="predicted"/>
<organism evidence="1 2">
    <name type="scientific">Coptis chinensis</name>
    <dbReference type="NCBI Taxonomy" id="261450"/>
    <lineage>
        <taxon>Eukaryota</taxon>
        <taxon>Viridiplantae</taxon>
        <taxon>Streptophyta</taxon>
        <taxon>Embryophyta</taxon>
        <taxon>Tracheophyta</taxon>
        <taxon>Spermatophyta</taxon>
        <taxon>Magnoliopsida</taxon>
        <taxon>Ranunculales</taxon>
        <taxon>Ranunculaceae</taxon>
        <taxon>Coptidoideae</taxon>
        <taxon>Coptis</taxon>
    </lineage>
</organism>
<reference evidence="1 2" key="1">
    <citation type="submission" date="2020-10" db="EMBL/GenBank/DDBJ databases">
        <title>The Coptis chinensis genome and diversification of protoberbering-type alkaloids.</title>
        <authorList>
            <person name="Wang B."/>
            <person name="Shu S."/>
            <person name="Song C."/>
            <person name="Liu Y."/>
        </authorList>
    </citation>
    <scope>NUCLEOTIDE SEQUENCE [LARGE SCALE GENOMIC DNA]</scope>
    <source>
        <strain evidence="1">HL-2020</strain>
        <tissue evidence="1">Leaf</tissue>
    </source>
</reference>
<name>A0A835LCE6_9MAGN</name>
<evidence type="ECO:0000313" key="2">
    <source>
        <dbReference type="Proteomes" id="UP000631114"/>
    </source>
</evidence>
<comment type="caution">
    <text evidence="1">The sequence shown here is derived from an EMBL/GenBank/DDBJ whole genome shotgun (WGS) entry which is preliminary data.</text>
</comment>